<dbReference type="SUPFAM" id="SSF56042">
    <property type="entry name" value="PurM C-terminal domain-like"/>
    <property type="match status" value="1"/>
</dbReference>
<gene>
    <name evidence="1 3" type="primary">thiL</name>
    <name evidence="3" type="ORF">IAA86_05625</name>
</gene>
<dbReference type="SUPFAM" id="SSF55326">
    <property type="entry name" value="PurM N-terminal domain-like"/>
    <property type="match status" value="1"/>
</dbReference>
<feature type="binding site" evidence="1">
    <location>
        <position position="68"/>
    </location>
    <ligand>
        <name>Mg(2+)</name>
        <dbReference type="ChEBI" id="CHEBI:18420"/>
        <label>4</label>
    </ligand>
</feature>
<comment type="function">
    <text evidence="1">Catalyzes the ATP-dependent phosphorylation of thiamine-monophosphate (TMP) to form thiamine-pyrophosphate (TPP), the active form of vitamin B1.</text>
</comment>
<feature type="binding site" evidence="1">
    <location>
        <position position="37"/>
    </location>
    <ligand>
        <name>Mg(2+)</name>
        <dbReference type="ChEBI" id="CHEBI:18420"/>
        <label>4</label>
    </ligand>
</feature>
<feature type="binding site" evidence="1">
    <location>
        <position position="68"/>
    </location>
    <ligand>
        <name>Mg(2+)</name>
        <dbReference type="ChEBI" id="CHEBI:18420"/>
        <label>3</label>
    </ligand>
</feature>
<feature type="binding site" evidence="1">
    <location>
        <position position="96"/>
    </location>
    <ligand>
        <name>ATP</name>
        <dbReference type="ChEBI" id="CHEBI:30616"/>
    </ligand>
</feature>
<keyword evidence="1" id="KW-0067">ATP-binding</keyword>
<dbReference type="HAMAP" id="MF_02128">
    <property type="entry name" value="TMP_kinase"/>
    <property type="match status" value="1"/>
</dbReference>
<comment type="similarity">
    <text evidence="1">Belongs to the thiamine-monophosphate kinase family.</text>
</comment>
<dbReference type="GO" id="GO:0009229">
    <property type="term" value="P:thiamine diphosphate biosynthetic process"/>
    <property type="evidence" value="ECO:0007669"/>
    <property type="project" value="UniProtKB-UniRule"/>
</dbReference>
<dbReference type="GO" id="GO:0009030">
    <property type="term" value="F:thiamine-phosphate kinase activity"/>
    <property type="evidence" value="ECO:0007669"/>
    <property type="project" value="UniProtKB-UniRule"/>
</dbReference>
<feature type="binding site" evidence="1">
    <location>
        <position position="25"/>
    </location>
    <ligand>
        <name>Mg(2+)</name>
        <dbReference type="ChEBI" id="CHEBI:18420"/>
        <label>4</label>
    </ligand>
</feature>
<name>A0A9D1FJ58_9BACT</name>
<dbReference type="InterPro" id="IPR036676">
    <property type="entry name" value="PurM-like_C_sf"/>
</dbReference>
<dbReference type="GO" id="GO:0009228">
    <property type="term" value="P:thiamine biosynthetic process"/>
    <property type="evidence" value="ECO:0007669"/>
    <property type="project" value="UniProtKB-KW"/>
</dbReference>
<dbReference type="Gene3D" id="3.90.650.10">
    <property type="entry name" value="PurM-like C-terminal domain"/>
    <property type="match status" value="1"/>
</dbReference>
<evidence type="ECO:0000256" key="1">
    <source>
        <dbReference type="HAMAP-Rule" id="MF_02128"/>
    </source>
</evidence>
<comment type="pathway">
    <text evidence="1">Cofactor biosynthesis; thiamine diphosphate biosynthesis; thiamine diphosphate from thiamine phosphate: step 1/1.</text>
</comment>
<feature type="binding site" evidence="1">
    <location>
        <position position="68"/>
    </location>
    <ligand>
        <name>Mg(2+)</name>
        <dbReference type="ChEBI" id="CHEBI:18420"/>
        <label>2</label>
    </ligand>
</feature>
<dbReference type="InterPro" id="IPR006283">
    <property type="entry name" value="ThiL-like"/>
</dbReference>
<comment type="miscellaneous">
    <text evidence="1">Reaction mechanism of ThiL seems to utilize a direct, inline transfer of the gamma-phosphate of ATP to TMP rather than a phosphorylated enzyme intermediate.</text>
</comment>
<protein>
    <recommendedName>
        <fullName evidence="1">Thiamine-monophosphate kinase</fullName>
        <shortName evidence="1">TMP kinase</shortName>
        <shortName evidence="1">Thiamine-phosphate kinase</shortName>
        <ecNumber evidence="1">2.7.4.16</ecNumber>
    </recommendedName>
</protein>
<feature type="binding site" evidence="1">
    <location>
        <position position="39"/>
    </location>
    <ligand>
        <name>Mg(2+)</name>
        <dbReference type="ChEBI" id="CHEBI:18420"/>
        <label>1</label>
    </ligand>
</feature>
<dbReference type="Proteomes" id="UP000886865">
    <property type="component" value="Unassembled WGS sequence"/>
</dbReference>
<feature type="binding site" evidence="1">
    <location>
        <position position="139"/>
    </location>
    <ligand>
        <name>ATP</name>
        <dbReference type="ChEBI" id="CHEBI:30616"/>
    </ligand>
</feature>
<feature type="binding site" evidence="1">
    <location>
        <position position="246"/>
    </location>
    <ligand>
        <name>substrate</name>
    </ligand>
</feature>
<dbReference type="InterPro" id="IPR016188">
    <property type="entry name" value="PurM-like_N"/>
</dbReference>
<organism evidence="3 4">
    <name type="scientific">Candidatus Galligastranaerophilus intestinavium</name>
    <dbReference type="NCBI Taxonomy" id="2840836"/>
    <lineage>
        <taxon>Bacteria</taxon>
        <taxon>Candidatus Galligastranaerophilus</taxon>
    </lineage>
</organism>
<evidence type="ECO:0000313" key="3">
    <source>
        <dbReference type="EMBL" id="HIS74478.1"/>
    </source>
</evidence>
<feature type="binding site" evidence="1">
    <location>
        <begin position="113"/>
        <end position="114"/>
    </location>
    <ligand>
        <name>ATP</name>
        <dbReference type="ChEBI" id="CHEBI:30616"/>
    </ligand>
</feature>
<dbReference type="EC" id="2.7.4.16" evidence="1"/>
<dbReference type="PANTHER" id="PTHR30270">
    <property type="entry name" value="THIAMINE-MONOPHOSPHATE KINASE"/>
    <property type="match status" value="1"/>
</dbReference>
<proteinExistence type="inferred from homology"/>
<dbReference type="CDD" id="cd02194">
    <property type="entry name" value="ThiL"/>
    <property type="match status" value="1"/>
</dbReference>
<comment type="caution">
    <text evidence="3">The sequence shown here is derived from an EMBL/GenBank/DDBJ whole genome shotgun (WGS) entry which is preliminary data.</text>
</comment>
<feature type="binding site" evidence="1">
    <location>
        <position position="39"/>
    </location>
    <ligand>
        <name>Mg(2+)</name>
        <dbReference type="ChEBI" id="CHEBI:18420"/>
        <label>2</label>
    </ligand>
</feature>
<keyword evidence="1 3" id="KW-0418">Kinase</keyword>
<dbReference type="GO" id="GO:0005524">
    <property type="term" value="F:ATP binding"/>
    <property type="evidence" value="ECO:0007669"/>
    <property type="project" value="UniProtKB-UniRule"/>
</dbReference>
<feature type="binding site" evidence="1">
    <location>
        <position position="205"/>
    </location>
    <ligand>
        <name>ATP</name>
        <dbReference type="ChEBI" id="CHEBI:30616"/>
    </ligand>
</feature>
<comment type="catalytic activity">
    <reaction evidence="1">
        <text>thiamine phosphate + ATP = thiamine diphosphate + ADP</text>
        <dbReference type="Rhea" id="RHEA:15913"/>
        <dbReference type="ChEBI" id="CHEBI:30616"/>
        <dbReference type="ChEBI" id="CHEBI:37575"/>
        <dbReference type="ChEBI" id="CHEBI:58937"/>
        <dbReference type="ChEBI" id="CHEBI:456216"/>
        <dbReference type="EC" id="2.7.4.16"/>
    </reaction>
</comment>
<reference evidence="3" key="1">
    <citation type="submission" date="2020-10" db="EMBL/GenBank/DDBJ databases">
        <authorList>
            <person name="Gilroy R."/>
        </authorList>
    </citation>
    <scope>NUCLEOTIDE SEQUENCE</scope>
    <source>
        <strain evidence="3">CHK152-2871</strain>
    </source>
</reference>
<reference evidence="3" key="2">
    <citation type="journal article" date="2021" name="PeerJ">
        <title>Extensive microbial diversity within the chicken gut microbiome revealed by metagenomics and culture.</title>
        <authorList>
            <person name="Gilroy R."/>
            <person name="Ravi A."/>
            <person name="Getino M."/>
            <person name="Pursley I."/>
            <person name="Horton D.L."/>
            <person name="Alikhan N.F."/>
            <person name="Baker D."/>
            <person name="Gharbi K."/>
            <person name="Hall N."/>
            <person name="Watson M."/>
            <person name="Adriaenssens E.M."/>
            <person name="Foster-Nyarko E."/>
            <person name="Jarju S."/>
            <person name="Secka A."/>
            <person name="Antonio M."/>
            <person name="Oren A."/>
            <person name="Chaudhuri R.R."/>
            <person name="La Ragione R."/>
            <person name="Hildebrand F."/>
            <person name="Pallen M.J."/>
        </authorList>
    </citation>
    <scope>NUCLEOTIDE SEQUENCE</scope>
    <source>
        <strain evidence="3">CHK152-2871</strain>
    </source>
</reference>
<evidence type="ECO:0000259" key="2">
    <source>
        <dbReference type="Pfam" id="PF00586"/>
    </source>
</evidence>
<dbReference type="PANTHER" id="PTHR30270:SF0">
    <property type="entry name" value="THIAMINE-MONOPHOSPHATE KINASE"/>
    <property type="match status" value="1"/>
</dbReference>
<feature type="binding site" evidence="1">
    <location>
        <position position="294"/>
    </location>
    <ligand>
        <name>substrate</name>
    </ligand>
</feature>
<dbReference type="EMBL" id="DVJQ01000048">
    <property type="protein sequence ID" value="HIS74478.1"/>
    <property type="molecule type" value="Genomic_DNA"/>
</dbReference>
<keyword evidence="1" id="KW-0479">Metal-binding</keyword>
<dbReference type="PIRSF" id="PIRSF005303">
    <property type="entry name" value="Thiam_monoph_kin"/>
    <property type="match status" value="1"/>
</dbReference>
<dbReference type="NCBIfam" id="TIGR01379">
    <property type="entry name" value="thiL"/>
    <property type="match status" value="1"/>
</dbReference>
<dbReference type="GO" id="GO:0000287">
    <property type="term" value="F:magnesium ion binding"/>
    <property type="evidence" value="ECO:0007669"/>
    <property type="project" value="UniProtKB-UniRule"/>
</dbReference>
<feature type="binding site" evidence="1">
    <location>
        <position position="206"/>
    </location>
    <ligand>
        <name>Mg(2+)</name>
        <dbReference type="ChEBI" id="CHEBI:18420"/>
        <label>5</label>
    </ligand>
</feature>
<keyword evidence="1" id="KW-0784">Thiamine biosynthesis</keyword>
<keyword evidence="1" id="KW-0460">Magnesium</keyword>
<dbReference type="AlphaFoldDB" id="A0A9D1FJ58"/>
<feature type="binding site" evidence="1">
    <location>
        <position position="114"/>
    </location>
    <ligand>
        <name>Mg(2+)</name>
        <dbReference type="ChEBI" id="CHEBI:18420"/>
        <label>1</label>
    </ligand>
</feature>
<feature type="domain" description="PurM-like N-terminal" evidence="2">
    <location>
        <begin position="23"/>
        <end position="127"/>
    </location>
</feature>
<feature type="binding site" evidence="1">
    <location>
        <position position="203"/>
    </location>
    <ligand>
        <name>Mg(2+)</name>
        <dbReference type="ChEBI" id="CHEBI:18420"/>
        <label>3</label>
    </ligand>
</feature>
<accession>A0A9D1FJ58</accession>
<evidence type="ECO:0000313" key="4">
    <source>
        <dbReference type="Proteomes" id="UP000886865"/>
    </source>
</evidence>
<keyword evidence="1 3" id="KW-0808">Transferase</keyword>
<dbReference type="InterPro" id="IPR036921">
    <property type="entry name" value="PurM-like_N_sf"/>
</dbReference>
<sequence length="298" mass="32987">MQNTELKFIEIIKNSLWDSSYLGDDCAYLKDFNLCVSADSLVEGVHFDFKFISPYLLGKKALKVNISDILASGAKPLYATVCLSGKLDKNFISEFYKGLNSCAMEFGVKIVGGDLTSGEKITISICIFADTKGVNISSRKNAKEGYVLALSGFFGASATGLKMLFENPKTQNEFTKAHIEPDLKYDCARQIAKKAKKPYAMMDSSDGLVNALRWISKESNVGFELEFDKIPRLKNTPYAQVLFGGEDYSLVCALSQDDYKNIDDKTLVAVGRVVSGDKILVDGKELDKEKGEEFLHFD</sequence>
<comment type="caution">
    <text evidence="1">Lacks conserved residue(s) required for the propagation of feature annotation.</text>
</comment>
<feature type="binding site" evidence="1">
    <location>
        <position position="46"/>
    </location>
    <ligand>
        <name>substrate</name>
    </ligand>
</feature>
<dbReference type="Gene3D" id="3.30.1330.10">
    <property type="entry name" value="PurM-like, N-terminal domain"/>
    <property type="match status" value="1"/>
</dbReference>
<dbReference type="Pfam" id="PF00586">
    <property type="entry name" value="AIRS"/>
    <property type="match status" value="1"/>
</dbReference>
<feature type="binding site" evidence="1">
    <location>
        <position position="25"/>
    </location>
    <ligand>
        <name>Mg(2+)</name>
        <dbReference type="ChEBI" id="CHEBI:18420"/>
        <label>3</label>
    </ligand>
</feature>
<keyword evidence="1" id="KW-0547">Nucleotide-binding</keyword>